<dbReference type="AlphaFoldDB" id="A0A1X7M512"/>
<proteinExistence type="predicted"/>
<evidence type="ECO:0008006" key="3">
    <source>
        <dbReference type="Google" id="ProtNLM"/>
    </source>
</evidence>
<evidence type="ECO:0000313" key="1">
    <source>
        <dbReference type="EMBL" id="SMG61141.1"/>
    </source>
</evidence>
<dbReference type="STRING" id="1515439.SAMN06265784_11987"/>
<dbReference type="Pfam" id="PF12059">
    <property type="entry name" value="DUF3540"/>
    <property type="match status" value="1"/>
</dbReference>
<keyword evidence="2" id="KW-1185">Reference proteome</keyword>
<name>A0A1X7M512_9BURK</name>
<accession>A0A1X7M512</accession>
<sequence>MPCGGNAFLQEPRLPHEFQLQPDGGYVMQSSNRGRPADTEPAHTYSDEIATDGQSNFLQLIRRPASERLPDNCSQNPHVVIGRLASATSSTDAWLIELDDALRLPARKAVSCLIAPAQGDLVQATVHGSTCWITAVLERGTQAGAELLIDTANQTLTIRAQAFRVRAEEEIAYIGDSVKVKSLTLREEVEHRTSVVHGTSSTCARSVNIEALSHLALHAPMTTLTADSLVKVDAPQVHIS</sequence>
<gene>
    <name evidence="1" type="ORF">SAMN06265784_11987</name>
</gene>
<dbReference type="EMBL" id="FXAT01000019">
    <property type="protein sequence ID" value="SMG61141.1"/>
    <property type="molecule type" value="Genomic_DNA"/>
</dbReference>
<organism evidence="1 2">
    <name type="scientific">Paraburkholderia susongensis</name>
    <dbReference type="NCBI Taxonomy" id="1515439"/>
    <lineage>
        <taxon>Bacteria</taxon>
        <taxon>Pseudomonadati</taxon>
        <taxon>Pseudomonadota</taxon>
        <taxon>Betaproteobacteria</taxon>
        <taxon>Burkholderiales</taxon>
        <taxon>Burkholderiaceae</taxon>
        <taxon>Paraburkholderia</taxon>
    </lineage>
</organism>
<dbReference type="InterPro" id="IPR021927">
    <property type="entry name" value="DUF3540"/>
</dbReference>
<protein>
    <recommendedName>
        <fullName evidence="3">Type VI secretion system secreted protein VgrG</fullName>
    </recommendedName>
</protein>
<reference evidence="2" key="1">
    <citation type="submission" date="2017-04" db="EMBL/GenBank/DDBJ databases">
        <authorList>
            <person name="Varghese N."/>
            <person name="Submissions S."/>
        </authorList>
    </citation>
    <scope>NUCLEOTIDE SEQUENCE [LARGE SCALE GENOMIC DNA]</scope>
    <source>
        <strain evidence="2">LMG 29540</strain>
    </source>
</reference>
<dbReference type="Proteomes" id="UP000193228">
    <property type="component" value="Unassembled WGS sequence"/>
</dbReference>
<evidence type="ECO:0000313" key="2">
    <source>
        <dbReference type="Proteomes" id="UP000193228"/>
    </source>
</evidence>